<name>A0A0F9CJ98_9ZZZZ</name>
<organism evidence="1">
    <name type="scientific">marine sediment metagenome</name>
    <dbReference type="NCBI Taxonomy" id="412755"/>
    <lineage>
        <taxon>unclassified sequences</taxon>
        <taxon>metagenomes</taxon>
        <taxon>ecological metagenomes</taxon>
    </lineage>
</organism>
<protein>
    <recommendedName>
        <fullName evidence="2">Leucine-binding protein domain-containing protein</fullName>
    </recommendedName>
</protein>
<reference evidence="1" key="1">
    <citation type="journal article" date="2015" name="Nature">
        <title>Complex archaea that bridge the gap between prokaryotes and eukaryotes.</title>
        <authorList>
            <person name="Spang A."/>
            <person name="Saw J.H."/>
            <person name="Jorgensen S.L."/>
            <person name="Zaremba-Niedzwiedzka K."/>
            <person name="Martijn J."/>
            <person name="Lind A.E."/>
            <person name="van Eijk R."/>
            <person name="Schleper C."/>
            <person name="Guy L."/>
            <person name="Ettema T.J."/>
        </authorList>
    </citation>
    <scope>NUCLEOTIDE SEQUENCE</scope>
</reference>
<dbReference type="SUPFAM" id="SSF53822">
    <property type="entry name" value="Periplasmic binding protein-like I"/>
    <property type="match status" value="1"/>
</dbReference>
<accession>A0A0F9CJ98</accession>
<dbReference type="InterPro" id="IPR028082">
    <property type="entry name" value="Peripla_BP_I"/>
</dbReference>
<comment type="caution">
    <text evidence="1">The sequence shown here is derived from an EMBL/GenBank/DDBJ whole genome shotgun (WGS) entry which is preliminary data.</text>
</comment>
<evidence type="ECO:0000313" key="1">
    <source>
        <dbReference type="EMBL" id="KKL49199.1"/>
    </source>
</evidence>
<dbReference type="Gene3D" id="3.40.50.2300">
    <property type="match status" value="1"/>
</dbReference>
<gene>
    <name evidence="1" type="ORF">LCGC14_2317890</name>
</gene>
<sequence>MKSIVRSGMIVLGLLVITGFFAVPNGWAVKEIKIGAIYPLTGGAAAAGRELRAGAELAAEIANNVMADINMS</sequence>
<proteinExistence type="predicted"/>
<dbReference type="EMBL" id="LAZR01033045">
    <property type="protein sequence ID" value="KKL49199.1"/>
    <property type="molecule type" value="Genomic_DNA"/>
</dbReference>
<evidence type="ECO:0008006" key="2">
    <source>
        <dbReference type="Google" id="ProtNLM"/>
    </source>
</evidence>
<feature type="non-terminal residue" evidence="1">
    <location>
        <position position="72"/>
    </location>
</feature>
<dbReference type="AlphaFoldDB" id="A0A0F9CJ98"/>